<feature type="compositionally biased region" description="Acidic residues" evidence="2">
    <location>
        <begin position="839"/>
        <end position="860"/>
    </location>
</feature>
<keyword evidence="5" id="KW-1185">Reference proteome</keyword>
<dbReference type="InterPro" id="IPR038440">
    <property type="entry name" value="FimV_C_sf"/>
</dbReference>
<name>A0ABV4TW96_9GAMM</name>
<feature type="compositionally biased region" description="Low complexity" evidence="2">
    <location>
        <begin position="660"/>
        <end position="677"/>
    </location>
</feature>
<dbReference type="InterPro" id="IPR011990">
    <property type="entry name" value="TPR-like_helical_dom_sf"/>
</dbReference>
<organism evidence="4 5">
    <name type="scientific">Thiohalorhabdus methylotrophus</name>
    <dbReference type="NCBI Taxonomy" id="3242694"/>
    <lineage>
        <taxon>Bacteria</taxon>
        <taxon>Pseudomonadati</taxon>
        <taxon>Pseudomonadota</taxon>
        <taxon>Gammaproteobacteria</taxon>
        <taxon>Thiohalorhabdales</taxon>
        <taxon>Thiohalorhabdaceae</taxon>
        <taxon>Thiohalorhabdus</taxon>
    </lineage>
</organism>
<evidence type="ECO:0000256" key="1">
    <source>
        <dbReference type="SAM" id="Coils"/>
    </source>
</evidence>
<feature type="region of interest" description="Disordered" evidence="2">
    <location>
        <begin position="629"/>
        <end position="648"/>
    </location>
</feature>
<dbReference type="InterPro" id="IPR057840">
    <property type="entry name" value="FimV_N"/>
</dbReference>
<feature type="region of interest" description="Disordered" evidence="2">
    <location>
        <begin position="150"/>
        <end position="199"/>
    </location>
</feature>
<feature type="compositionally biased region" description="Basic and acidic residues" evidence="2">
    <location>
        <begin position="163"/>
        <end position="178"/>
    </location>
</feature>
<feature type="region of interest" description="Disordered" evidence="2">
    <location>
        <begin position="290"/>
        <end position="388"/>
    </location>
</feature>
<dbReference type="RefSeq" id="WP_373655580.1">
    <property type="nucleotide sequence ID" value="NZ_JBGUAW010000005.1"/>
</dbReference>
<keyword evidence="1" id="KW-0175">Coiled coil</keyword>
<gene>
    <name evidence="4" type="ORF">ACERLL_08140</name>
</gene>
<sequence length="992" mass="105277">MPKSAHPGRLRNPSRARPTSSAKAGSAAVVFGGFMAVSPATMALGLGDLQVESKLGSPLHAEAPIHLSGGESGSPLEATLAAPADYEMVGKSPSPVVNQIQVRLVGDASPRIVISSSRPVTDPLFEVMIRVGDGDNQVLKMYTVALDPAKATPPPSAANSRSAEAEPSRARQAQDRRTNSATSGGGSVPRKVGPAVERPKVAVTEGWSKRNRYGPVREGDTLATIVQRVRRDPSVPEESAVVAVWKENPEAFIDNNMNLLRRGAVLEMPEEQRIRRIPVAEAQKTILEQRREWTARGRPQVKTNPGHERYRLKVALDQSEKGKQAEDGPETAEQQGESGARTAAAASDKADAGNPVSGASGEKPDLKEAAAAAGQAIAEGKGEEPSGLKVAKEVQASLESMRETLDARRSTMKATVQSLENRITSLNDQVDQQKSLIAKQSEAMSRIATGSNNGSGGMPGRDRYVLWMLAGINLLMLLAILALWRRIRGTETTPAPAGGGGETPQPAADTAELDPLSEANAQVASGELKQARSTLWEALAVDPRNWALYGRLLDLYEQEGDADQFEEVARRLFAQLGGEHREWQEEVRGRGRQLKPESTLFAALGDQPGDGSDVPTFDMDDFDLGVTEETDPEEAAADPGREAAEQDEGEGAFDFDLEADSGAAGAAEADAPEGVAALEEDTTGSAPESEEDLTFSLDEESTEPTAEEAEADDEPAASTAEEDDDLELDLSLDAEATGDSGETTPEMPAPNGESEKDSPESFPDESSEGGQFSADEPEGDLEFDLSLSDTEEPEAGTGESESESDAIASENDFSMAEGLEWPGTEEEEPSTPETPDTPGPEEAEDGGELDLELPEPEGETGYELFTESEGPEDSSGTGEPRSAFGDEAGTAEEDDGELDLSLSEEDLDLGGSDTWGENDSWTELDTDPEDAASEGLGGNGQDEDEFEIKLDLAQAWIDMGDQESAKGLLQEVEARGGSGQQERARKLLATLA</sequence>
<feature type="compositionally biased region" description="Low complexity" evidence="2">
    <location>
        <begin position="369"/>
        <end position="379"/>
    </location>
</feature>
<feature type="region of interest" description="Disordered" evidence="2">
    <location>
        <begin position="658"/>
        <end position="944"/>
    </location>
</feature>
<dbReference type="InterPro" id="IPR020011">
    <property type="entry name" value="FimV_C"/>
</dbReference>
<dbReference type="Gene3D" id="1.20.58.2200">
    <property type="match status" value="1"/>
</dbReference>
<proteinExistence type="predicted"/>
<dbReference type="SUPFAM" id="SSF48452">
    <property type="entry name" value="TPR-like"/>
    <property type="match status" value="1"/>
</dbReference>
<evidence type="ECO:0000259" key="3">
    <source>
        <dbReference type="Pfam" id="PF25800"/>
    </source>
</evidence>
<evidence type="ECO:0000313" key="5">
    <source>
        <dbReference type="Proteomes" id="UP001575181"/>
    </source>
</evidence>
<feature type="compositionally biased region" description="Acidic residues" evidence="2">
    <location>
        <begin position="775"/>
        <end position="804"/>
    </location>
</feature>
<feature type="compositionally biased region" description="Acidic residues" evidence="2">
    <location>
        <begin position="889"/>
        <end position="908"/>
    </location>
</feature>
<evidence type="ECO:0000256" key="2">
    <source>
        <dbReference type="SAM" id="MobiDB-lite"/>
    </source>
</evidence>
<accession>A0ABV4TW96</accession>
<feature type="region of interest" description="Disordered" evidence="2">
    <location>
        <begin position="1"/>
        <end position="23"/>
    </location>
</feature>
<dbReference type="NCBIfam" id="TIGR03505">
    <property type="entry name" value="FimV_core"/>
    <property type="match status" value="1"/>
</dbReference>
<feature type="compositionally biased region" description="Low complexity" evidence="2">
    <location>
        <begin position="338"/>
        <end position="347"/>
    </location>
</feature>
<dbReference type="Pfam" id="PF25800">
    <property type="entry name" value="FimV_N"/>
    <property type="match status" value="1"/>
</dbReference>
<evidence type="ECO:0000313" key="4">
    <source>
        <dbReference type="EMBL" id="MFA9460793.1"/>
    </source>
</evidence>
<reference evidence="4 5" key="1">
    <citation type="submission" date="2024-08" db="EMBL/GenBank/DDBJ databases">
        <title>Whole-genome sequencing of halo(alkali)philic microorganisms from hypersaline lakes.</title>
        <authorList>
            <person name="Sorokin D.Y."/>
            <person name="Merkel A.Y."/>
            <person name="Messina E."/>
            <person name="Yakimov M."/>
        </authorList>
    </citation>
    <scope>NUCLEOTIDE SEQUENCE [LARGE SCALE GENOMIC DNA]</scope>
    <source>
        <strain evidence="4 5">Cl-TMA</strain>
    </source>
</reference>
<feature type="compositionally biased region" description="Basic residues" evidence="2">
    <location>
        <begin position="1"/>
        <end position="14"/>
    </location>
</feature>
<feature type="compositionally biased region" description="Acidic residues" evidence="2">
    <location>
        <begin position="678"/>
        <end position="732"/>
    </location>
</feature>
<protein>
    <submittedName>
        <fullName evidence="4">FimV/HubP family polar landmark protein</fullName>
    </submittedName>
</protein>
<dbReference type="EMBL" id="JBGUAW010000005">
    <property type="protein sequence ID" value="MFA9460793.1"/>
    <property type="molecule type" value="Genomic_DNA"/>
</dbReference>
<feature type="domain" description="FimV N-terminal" evidence="3">
    <location>
        <begin position="44"/>
        <end position="148"/>
    </location>
</feature>
<feature type="compositionally biased region" description="Acidic residues" evidence="2">
    <location>
        <begin position="920"/>
        <end position="932"/>
    </location>
</feature>
<dbReference type="Proteomes" id="UP001575181">
    <property type="component" value="Unassembled WGS sequence"/>
</dbReference>
<comment type="caution">
    <text evidence="4">The sequence shown here is derived from an EMBL/GenBank/DDBJ whole genome shotgun (WGS) entry which is preliminary data.</text>
</comment>
<feature type="region of interest" description="Disordered" evidence="2">
    <location>
        <begin position="604"/>
        <end position="624"/>
    </location>
</feature>
<feature type="coiled-coil region" evidence="1">
    <location>
        <begin position="402"/>
        <end position="436"/>
    </location>
</feature>
<dbReference type="NCBIfam" id="TIGR03504">
    <property type="entry name" value="FimV_Cterm"/>
    <property type="match status" value="1"/>
</dbReference>
<dbReference type="InterPro" id="IPR020012">
    <property type="entry name" value="LysM_FimV"/>
</dbReference>